<evidence type="ECO:0000313" key="3">
    <source>
        <dbReference type="Proteomes" id="UP000193920"/>
    </source>
</evidence>
<organism evidence="2 3">
    <name type="scientific">Neocallimastix californiae</name>
    <dbReference type="NCBI Taxonomy" id="1754190"/>
    <lineage>
        <taxon>Eukaryota</taxon>
        <taxon>Fungi</taxon>
        <taxon>Fungi incertae sedis</taxon>
        <taxon>Chytridiomycota</taxon>
        <taxon>Chytridiomycota incertae sedis</taxon>
        <taxon>Neocallimastigomycetes</taxon>
        <taxon>Neocallimastigales</taxon>
        <taxon>Neocallimastigaceae</taxon>
        <taxon>Neocallimastix</taxon>
    </lineage>
</organism>
<dbReference type="EMBL" id="MCOG01000062">
    <property type="protein sequence ID" value="ORY60309.1"/>
    <property type="molecule type" value="Genomic_DNA"/>
</dbReference>
<reference evidence="2 3" key="1">
    <citation type="submission" date="2016-08" db="EMBL/GenBank/DDBJ databases">
        <title>A Parts List for Fungal Cellulosomes Revealed by Comparative Genomics.</title>
        <authorList>
            <consortium name="DOE Joint Genome Institute"/>
            <person name="Haitjema C.H."/>
            <person name="Gilmore S.P."/>
            <person name="Henske J.K."/>
            <person name="Solomon K.V."/>
            <person name="De Groot R."/>
            <person name="Kuo A."/>
            <person name="Mondo S.J."/>
            <person name="Salamov A.A."/>
            <person name="Labutti K."/>
            <person name="Zhao Z."/>
            <person name="Chiniquy J."/>
            <person name="Barry K."/>
            <person name="Brewer H.M."/>
            <person name="Purvine S.O."/>
            <person name="Wright A.T."/>
            <person name="Boxma B."/>
            <person name="Van Alen T."/>
            <person name="Hackstein J.H."/>
            <person name="Baker S.E."/>
            <person name="Grigoriev I.V."/>
            <person name="O'Malley M.A."/>
        </authorList>
    </citation>
    <scope>NUCLEOTIDE SEQUENCE [LARGE SCALE GENOMIC DNA]</scope>
    <source>
        <strain evidence="2 3">G1</strain>
    </source>
</reference>
<name>A0A1Y2DMD5_9FUNG</name>
<evidence type="ECO:0000313" key="2">
    <source>
        <dbReference type="EMBL" id="ORY60309.1"/>
    </source>
</evidence>
<gene>
    <name evidence="2" type="ORF">LY90DRAFT_668712</name>
</gene>
<evidence type="ECO:0000256" key="1">
    <source>
        <dbReference type="SAM" id="Phobius"/>
    </source>
</evidence>
<feature type="transmembrane region" description="Helical" evidence="1">
    <location>
        <begin position="74"/>
        <end position="90"/>
    </location>
</feature>
<keyword evidence="1" id="KW-1133">Transmembrane helix</keyword>
<feature type="transmembrane region" description="Helical" evidence="1">
    <location>
        <begin position="32"/>
        <end position="54"/>
    </location>
</feature>
<comment type="caution">
    <text evidence="2">The sequence shown here is derived from an EMBL/GenBank/DDBJ whole genome shotgun (WGS) entry which is preliminary data.</text>
</comment>
<keyword evidence="1" id="KW-0472">Membrane</keyword>
<proteinExistence type="predicted"/>
<keyword evidence="3" id="KW-1185">Reference proteome</keyword>
<dbReference type="Proteomes" id="UP000193920">
    <property type="component" value="Unassembled WGS sequence"/>
</dbReference>
<accession>A0A1Y2DMD5</accession>
<protein>
    <submittedName>
        <fullName evidence="2">Uncharacterized protein</fullName>
    </submittedName>
</protein>
<dbReference type="AlphaFoldDB" id="A0A1Y2DMD5"/>
<sequence>MSEDIPLFNPSRCPLWKIENDNYLWAEYVSQIGYSIGHTIIYFFLFSLSLWTLLRIMLKYMKINNIFEISEYQCHFLITTILVVITSFYLENQKFMIINGYRLLGILWCLFYPSCSRLSSSLPSSTIITV</sequence>
<keyword evidence="1" id="KW-0812">Transmembrane</keyword>